<dbReference type="EMBL" id="JAUEPN010000002">
    <property type="protein sequence ID" value="KAK3298825.1"/>
    <property type="molecule type" value="Genomic_DNA"/>
</dbReference>
<keyword evidence="4" id="KW-1185">Reference proteome</keyword>
<dbReference type="PANTHER" id="PTHR34618:SF4">
    <property type="entry name" value="CAS1"/>
    <property type="match status" value="1"/>
</dbReference>
<dbReference type="Proteomes" id="UP001278766">
    <property type="component" value="Unassembled WGS sequence"/>
</dbReference>
<evidence type="ECO:0000313" key="4">
    <source>
        <dbReference type="Proteomes" id="UP001278766"/>
    </source>
</evidence>
<feature type="compositionally biased region" description="Low complexity" evidence="1">
    <location>
        <begin position="78"/>
        <end position="87"/>
    </location>
</feature>
<proteinExistence type="predicted"/>
<name>A0AAE0HLM0_9PEZI</name>
<organism evidence="3 4">
    <name type="scientific">Chaetomium fimeti</name>
    <dbReference type="NCBI Taxonomy" id="1854472"/>
    <lineage>
        <taxon>Eukaryota</taxon>
        <taxon>Fungi</taxon>
        <taxon>Dikarya</taxon>
        <taxon>Ascomycota</taxon>
        <taxon>Pezizomycotina</taxon>
        <taxon>Sordariomycetes</taxon>
        <taxon>Sordariomycetidae</taxon>
        <taxon>Sordariales</taxon>
        <taxon>Chaetomiaceae</taxon>
        <taxon>Chaetomium</taxon>
    </lineage>
</organism>
<gene>
    <name evidence="3" type="ORF">B0H64DRAFT_429951</name>
</gene>
<feature type="region of interest" description="Disordered" evidence="1">
    <location>
        <begin position="50"/>
        <end position="95"/>
    </location>
</feature>
<dbReference type="RefSeq" id="XP_062662339.1">
    <property type="nucleotide sequence ID" value="XM_062805915.1"/>
</dbReference>
<dbReference type="Pfam" id="PF11327">
    <property type="entry name" value="Egh16-like"/>
    <property type="match status" value="1"/>
</dbReference>
<accession>A0AAE0HLM0</accession>
<reference evidence="3" key="1">
    <citation type="journal article" date="2023" name="Mol. Phylogenet. Evol.">
        <title>Genome-scale phylogeny and comparative genomics of the fungal order Sordariales.</title>
        <authorList>
            <person name="Hensen N."/>
            <person name="Bonometti L."/>
            <person name="Westerberg I."/>
            <person name="Brannstrom I.O."/>
            <person name="Guillou S."/>
            <person name="Cros-Aarteil S."/>
            <person name="Calhoun S."/>
            <person name="Haridas S."/>
            <person name="Kuo A."/>
            <person name="Mondo S."/>
            <person name="Pangilinan J."/>
            <person name="Riley R."/>
            <person name="LaButti K."/>
            <person name="Andreopoulos B."/>
            <person name="Lipzen A."/>
            <person name="Chen C."/>
            <person name="Yan M."/>
            <person name="Daum C."/>
            <person name="Ng V."/>
            <person name="Clum A."/>
            <person name="Steindorff A."/>
            <person name="Ohm R.A."/>
            <person name="Martin F."/>
            <person name="Silar P."/>
            <person name="Natvig D.O."/>
            <person name="Lalanne C."/>
            <person name="Gautier V."/>
            <person name="Ament-Velasquez S.L."/>
            <person name="Kruys A."/>
            <person name="Hutchinson M.I."/>
            <person name="Powell A.J."/>
            <person name="Barry K."/>
            <person name="Miller A.N."/>
            <person name="Grigoriev I.V."/>
            <person name="Debuchy R."/>
            <person name="Gladieux P."/>
            <person name="Hiltunen Thoren M."/>
            <person name="Johannesson H."/>
        </authorList>
    </citation>
    <scope>NUCLEOTIDE SEQUENCE</scope>
    <source>
        <strain evidence="3">CBS 168.71</strain>
    </source>
</reference>
<feature type="signal peptide" evidence="2">
    <location>
        <begin position="1"/>
        <end position="20"/>
    </location>
</feature>
<dbReference type="AlphaFoldDB" id="A0AAE0HLM0"/>
<feature type="chain" id="PRO_5042139105" evidence="2">
    <location>
        <begin position="21"/>
        <end position="334"/>
    </location>
</feature>
<keyword evidence="2" id="KW-0732">Signal</keyword>
<dbReference type="InterPro" id="IPR021476">
    <property type="entry name" value="Egh16-like"/>
</dbReference>
<dbReference type="PANTHER" id="PTHR34618">
    <property type="entry name" value="SURFACE PROTEIN MAS1, PUTATIVE-RELATED"/>
    <property type="match status" value="1"/>
</dbReference>
<reference evidence="3" key="2">
    <citation type="submission" date="2023-06" db="EMBL/GenBank/DDBJ databases">
        <authorList>
            <consortium name="Lawrence Berkeley National Laboratory"/>
            <person name="Haridas S."/>
            <person name="Hensen N."/>
            <person name="Bonometti L."/>
            <person name="Westerberg I."/>
            <person name="Brannstrom I.O."/>
            <person name="Guillou S."/>
            <person name="Cros-Aarteil S."/>
            <person name="Calhoun S."/>
            <person name="Kuo A."/>
            <person name="Mondo S."/>
            <person name="Pangilinan J."/>
            <person name="Riley R."/>
            <person name="Labutti K."/>
            <person name="Andreopoulos B."/>
            <person name="Lipzen A."/>
            <person name="Chen C."/>
            <person name="Yanf M."/>
            <person name="Daum C."/>
            <person name="Ng V."/>
            <person name="Clum A."/>
            <person name="Steindorff A."/>
            <person name="Ohm R."/>
            <person name="Martin F."/>
            <person name="Silar P."/>
            <person name="Natvig D."/>
            <person name="Lalanne C."/>
            <person name="Gautier V."/>
            <person name="Ament-Velasquez S.L."/>
            <person name="Kruys A."/>
            <person name="Hutchinson M.I."/>
            <person name="Powell A.J."/>
            <person name="Barry K."/>
            <person name="Miller A.N."/>
            <person name="Grigoriev I.V."/>
            <person name="Debuchy R."/>
            <person name="Gladieux P."/>
            <person name="Thoren M.H."/>
            <person name="Johannesson H."/>
        </authorList>
    </citation>
    <scope>NUCLEOTIDE SEQUENCE</scope>
    <source>
        <strain evidence="3">CBS 168.71</strain>
    </source>
</reference>
<comment type="caution">
    <text evidence="3">The sequence shown here is derived from an EMBL/GenBank/DDBJ whole genome shotgun (WGS) entry which is preliminary data.</text>
</comment>
<evidence type="ECO:0000256" key="1">
    <source>
        <dbReference type="SAM" id="MobiDB-lite"/>
    </source>
</evidence>
<sequence>MLYNIFILALTLVTLVSAHGKVIVVTGNAGGNGTALGILGGVVPNASPNLRVRLPAPSPSQPHKPPSYPTGLPSAPTNDNNNNNNKNTESDTTVFDDADLFTDGLGRTAASGPNTIAMLVHAMHLSGTTLPQITPGGNLSGTFFVITTAGAGPIHAVLDPTATGKFSAGVRLPVVEQIPGSGGGGNGSGEEGAEGNTAAEAEAGGEFVSSSRKPVLPKVAVKRRSLWARVVGAVGVWRRGVPDKVNQGFEFVFAIPANTTCTGVVASMTGVCLVKIANGNETGPFGGVVPVQMAVLRRGGGGGGGNGTFVMDGGNNGTSAAAAIAALCGRLFKE</sequence>
<feature type="region of interest" description="Disordered" evidence="1">
    <location>
        <begin position="178"/>
        <end position="207"/>
    </location>
</feature>
<evidence type="ECO:0000313" key="3">
    <source>
        <dbReference type="EMBL" id="KAK3298825.1"/>
    </source>
</evidence>
<feature type="compositionally biased region" description="Pro residues" evidence="1">
    <location>
        <begin position="56"/>
        <end position="68"/>
    </location>
</feature>
<dbReference type="GeneID" id="87842863"/>
<feature type="compositionally biased region" description="Gly residues" evidence="1">
    <location>
        <begin position="180"/>
        <end position="190"/>
    </location>
</feature>
<evidence type="ECO:0000256" key="2">
    <source>
        <dbReference type="SAM" id="SignalP"/>
    </source>
</evidence>
<protein>
    <submittedName>
        <fullName evidence="3">Uncharacterized protein</fullName>
    </submittedName>
</protein>
<feature type="compositionally biased region" description="Low complexity" evidence="1">
    <location>
        <begin position="194"/>
        <end position="206"/>
    </location>
</feature>